<proteinExistence type="predicted"/>
<comment type="caution">
    <text evidence="1">The sequence shown here is derived from an EMBL/GenBank/DDBJ whole genome shotgun (WGS) entry which is preliminary data.</text>
</comment>
<evidence type="ECO:0000313" key="2">
    <source>
        <dbReference type="Proteomes" id="UP000314294"/>
    </source>
</evidence>
<accession>A0A4Z2FR01</accession>
<keyword evidence="2" id="KW-1185">Reference proteome</keyword>
<sequence length="105" mass="11594">MYTSCSFTLFGRPGGRNTCRISRELINTVTCTRDTDSGRFVVCNDATDDVVVFVVRPRTASSLCVVTLQRIRAVGLAGRLAHDLVDLDRSLMARQTSLPIDDFLP</sequence>
<reference evidence="1 2" key="1">
    <citation type="submission" date="2019-03" db="EMBL/GenBank/DDBJ databases">
        <title>First draft genome of Liparis tanakae, snailfish: a comprehensive survey of snailfish specific genes.</title>
        <authorList>
            <person name="Kim W."/>
            <person name="Song I."/>
            <person name="Jeong J.-H."/>
            <person name="Kim D."/>
            <person name="Kim S."/>
            <person name="Ryu S."/>
            <person name="Song J.Y."/>
            <person name="Lee S.K."/>
        </authorList>
    </citation>
    <scope>NUCLEOTIDE SEQUENCE [LARGE SCALE GENOMIC DNA]</scope>
    <source>
        <tissue evidence="1">Muscle</tissue>
    </source>
</reference>
<gene>
    <name evidence="1" type="ORF">EYF80_046207</name>
</gene>
<name>A0A4Z2FR01_9TELE</name>
<organism evidence="1 2">
    <name type="scientific">Liparis tanakae</name>
    <name type="common">Tanaka's snailfish</name>
    <dbReference type="NCBI Taxonomy" id="230148"/>
    <lineage>
        <taxon>Eukaryota</taxon>
        <taxon>Metazoa</taxon>
        <taxon>Chordata</taxon>
        <taxon>Craniata</taxon>
        <taxon>Vertebrata</taxon>
        <taxon>Euteleostomi</taxon>
        <taxon>Actinopterygii</taxon>
        <taxon>Neopterygii</taxon>
        <taxon>Teleostei</taxon>
        <taxon>Neoteleostei</taxon>
        <taxon>Acanthomorphata</taxon>
        <taxon>Eupercaria</taxon>
        <taxon>Perciformes</taxon>
        <taxon>Cottioidei</taxon>
        <taxon>Cottales</taxon>
        <taxon>Liparidae</taxon>
        <taxon>Liparis</taxon>
    </lineage>
</organism>
<dbReference type="Proteomes" id="UP000314294">
    <property type="component" value="Unassembled WGS sequence"/>
</dbReference>
<protein>
    <submittedName>
        <fullName evidence="1">Uncharacterized protein</fullName>
    </submittedName>
</protein>
<evidence type="ECO:0000313" key="1">
    <source>
        <dbReference type="EMBL" id="TNN43589.1"/>
    </source>
</evidence>
<dbReference type="AlphaFoldDB" id="A0A4Z2FR01"/>
<dbReference type="EMBL" id="SRLO01000957">
    <property type="protein sequence ID" value="TNN43589.1"/>
    <property type="molecule type" value="Genomic_DNA"/>
</dbReference>